<feature type="compositionally biased region" description="Polar residues" evidence="1">
    <location>
        <begin position="103"/>
        <end position="113"/>
    </location>
</feature>
<name>A0A0G2Y2Z6_9VIRU</name>
<dbReference type="KEGG" id="vg:80513921"/>
<accession>A0A0G2Y2Z6</accession>
<dbReference type="EMBL" id="KM982402">
    <property type="protein sequence ID" value="AKI80123.1"/>
    <property type="molecule type" value="Genomic_DNA"/>
</dbReference>
<feature type="region of interest" description="Disordered" evidence="1">
    <location>
        <begin position="93"/>
        <end position="149"/>
    </location>
</feature>
<reference evidence="2 3" key="1">
    <citation type="submission" date="2014-10" db="EMBL/GenBank/DDBJ databases">
        <title>Pan-genome analysis of Brazilian lineage A amoebal mimiviruses.</title>
        <authorList>
            <person name="Assis F.L."/>
            <person name="Abrahao J.S."/>
            <person name="Kroon E.G."/>
            <person name="Dornas F.P."/>
            <person name="Andrade K.R."/>
            <person name="Borato P.V.M."/>
            <person name="Pilotto M.R."/>
            <person name="Benamar S."/>
            <person name="LaScola B."/>
            <person name="Colson P."/>
        </authorList>
    </citation>
    <scope>NUCLEOTIDE SEQUENCE [LARGE SCALE GENOMIC DNA]</scope>
    <source>
        <strain evidence="2 3">Kroon</strain>
    </source>
</reference>
<proteinExistence type="predicted"/>
<feature type="compositionally biased region" description="Low complexity" evidence="1">
    <location>
        <begin position="114"/>
        <end position="149"/>
    </location>
</feature>
<protein>
    <submittedName>
        <fullName evidence="2">Uncharacterized protein</fullName>
    </submittedName>
</protein>
<organism evidence="2 3">
    <name type="scientific">Acanthamoeba polyphaga mimivirus Kroon</name>
    <dbReference type="NCBI Taxonomy" id="3069720"/>
    <lineage>
        <taxon>Viruses</taxon>
        <taxon>Varidnaviria</taxon>
        <taxon>Bamfordvirae</taxon>
        <taxon>Nucleocytoviricota</taxon>
        <taxon>Megaviricetes</taxon>
        <taxon>Imitervirales</taxon>
        <taxon>Mimiviridae</taxon>
        <taxon>Megamimivirinae</taxon>
        <taxon>Mimivirus</taxon>
        <taxon>Mimivirus lagoaense</taxon>
    </lineage>
</organism>
<sequence>MKKTIKNFLTGSITYFDTEKYFSNPNLYYYRIYPVEDNKTIKIRVSTTDNTIIHPEINKTKIILKIKILEDSVIRSLRKEIITNRKARKQLHSKGNLRYVPATSRNPSNTDTYSSGVDISSSSSSVNISGDSSGKTSSNDLSDMSSKSSNESLTDYFESNPFELDKPSKTTNRISKTKYTSKIIGVYKLNVNSFKTILNNLPNKHILDLSEFIQGDFLLSVYNNYENIFYLRNDFMLMNKLHTTIPLEINRNRLFFSFLFLLFYLHQNNYNTLNVELFNIGLSHNNSDKLVSLKTIKGRRTVPLTINYEYGGYIEPILIDYVAMSNGQQNVFKLSNFMPFDNSVFYKNITDDIKYPYLPIDLIKKTFGTISSYVMENLCWIAKSTSNTEISVIDRQILYLLDMYDLFNGVPLSNGDITNIVNYNMVQTNIIMNCHGDVSKCFQYNTNNLVDDLDSLEVTILPPDNTNPTKLRIIPDNLKNLYQIYNNQYGIKIFGPIKSTNDIDIKMETFTRRVCLSRYWYSQLKNSYLVSRTILEDNYNFFEAFLDEQIDKLMKLIQQELYTIDGKFQVEIFVYHFLSLSTDYVLPSINNFDYSNFLGESYVNMIYDFVTSIISNGNIRNKLFVFLALSKIIHLSMIRKLFMVFYIKENSNNNSELLQHGINNNKITMDKFDENTTFEFDTNLYCQERGLNINLIEYRYNILKELVPLKQNDIGTNNLGYYLFRLLDNNIKHTYVLYMYEDFKYCILGRIRFDKNKVPFKDYTYIPKTRDILYPKMDEYEFYKKNNEYVAFLDRGMDTQRMSVLDHDNIFIESFRQGEPVLSGASGHTADILLCAGYLEPSNSDRFVNKMKLMTILCVSVMFPRKDHSIFEMYRALQLFNKPMKTNEFTCPVENINTGSCFKWLLTDIVYNVGDNQLIGNQIYNTLTNRLNRSFEYYLSPKYYRIIEKIIEQFYKSAFQNVNINKFANDIRNIISDQQFNNINDELFIIMTIIRREGNKIWMNDAEYAYNIENKHISMRNFIDGNYSLPDFFTDDDIFLYEDNVITCTRSIYDFVKPVNSFDNTCLILQKIFWAASKPQCIW</sequence>
<evidence type="ECO:0000313" key="3">
    <source>
        <dbReference type="Proteomes" id="UP000240461"/>
    </source>
</evidence>
<evidence type="ECO:0000256" key="1">
    <source>
        <dbReference type="SAM" id="MobiDB-lite"/>
    </source>
</evidence>
<dbReference type="Proteomes" id="UP000240461">
    <property type="component" value="Segment"/>
</dbReference>
<evidence type="ECO:0000313" key="2">
    <source>
        <dbReference type="EMBL" id="AKI80123.1"/>
    </source>
</evidence>
<keyword evidence="3" id="KW-1185">Reference proteome</keyword>